<dbReference type="InterPro" id="IPR016166">
    <property type="entry name" value="FAD-bd_PCMH"/>
</dbReference>
<evidence type="ECO:0000313" key="7">
    <source>
        <dbReference type="EMBL" id="KAK3333085.1"/>
    </source>
</evidence>
<organism evidence="7 8">
    <name type="scientific">Cercophora scortea</name>
    <dbReference type="NCBI Taxonomy" id="314031"/>
    <lineage>
        <taxon>Eukaryota</taxon>
        <taxon>Fungi</taxon>
        <taxon>Dikarya</taxon>
        <taxon>Ascomycota</taxon>
        <taxon>Pezizomycotina</taxon>
        <taxon>Sordariomycetes</taxon>
        <taxon>Sordariomycetidae</taxon>
        <taxon>Sordariales</taxon>
        <taxon>Lasiosphaeriaceae</taxon>
        <taxon>Cercophora</taxon>
    </lineage>
</organism>
<dbReference type="InterPro" id="IPR050416">
    <property type="entry name" value="FAD-linked_Oxidoreductase"/>
</dbReference>
<dbReference type="Gene3D" id="3.30.43.10">
    <property type="entry name" value="Uridine Diphospho-n-acetylenolpyruvylglucosamine Reductase, domain 2"/>
    <property type="match status" value="1"/>
</dbReference>
<dbReference type="InterPro" id="IPR016169">
    <property type="entry name" value="FAD-bd_PCMH_sub2"/>
</dbReference>
<dbReference type="AlphaFoldDB" id="A0AAE0IY70"/>
<comment type="caution">
    <text evidence="7">The sequence shown here is derived from an EMBL/GenBank/DDBJ whole genome shotgun (WGS) entry which is preliminary data.</text>
</comment>
<reference evidence="7" key="2">
    <citation type="submission" date="2023-06" db="EMBL/GenBank/DDBJ databases">
        <authorList>
            <consortium name="Lawrence Berkeley National Laboratory"/>
            <person name="Haridas S."/>
            <person name="Hensen N."/>
            <person name="Bonometti L."/>
            <person name="Westerberg I."/>
            <person name="Brannstrom I.O."/>
            <person name="Guillou S."/>
            <person name="Cros-Aarteil S."/>
            <person name="Calhoun S."/>
            <person name="Kuo A."/>
            <person name="Mondo S."/>
            <person name="Pangilinan J."/>
            <person name="Riley R."/>
            <person name="Labutti K."/>
            <person name="Andreopoulos B."/>
            <person name="Lipzen A."/>
            <person name="Chen C."/>
            <person name="Yanf M."/>
            <person name="Daum C."/>
            <person name="Ng V."/>
            <person name="Clum A."/>
            <person name="Steindorff A."/>
            <person name="Ohm R."/>
            <person name="Martin F."/>
            <person name="Silar P."/>
            <person name="Natvig D."/>
            <person name="Lalanne C."/>
            <person name="Gautier V."/>
            <person name="Ament-Velasquez S.L."/>
            <person name="Kruys A."/>
            <person name="Hutchinson M.I."/>
            <person name="Powell A.J."/>
            <person name="Barry K."/>
            <person name="Miller A.N."/>
            <person name="Grigoriev I.V."/>
            <person name="Debuchy R."/>
            <person name="Gladieux P."/>
            <person name="Thoren M.H."/>
            <person name="Johannesson H."/>
        </authorList>
    </citation>
    <scope>NUCLEOTIDE SEQUENCE</scope>
    <source>
        <strain evidence="7">SMH4131-1</strain>
    </source>
</reference>
<dbReference type="Pfam" id="PF01565">
    <property type="entry name" value="FAD_binding_4"/>
    <property type="match status" value="1"/>
</dbReference>
<dbReference type="InterPro" id="IPR016167">
    <property type="entry name" value="FAD-bd_PCMH_sub1"/>
</dbReference>
<keyword evidence="3" id="KW-0285">Flavoprotein</keyword>
<dbReference type="PROSITE" id="PS51387">
    <property type="entry name" value="FAD_PCMH"/>
    <property type="match status" value="1"/>
</dbReference>
<gene>
    <name evidence="7" type="ORF">B0T19DRAFT_490813</name>
</gene>
<comment type="cofactor">
    <cofactor evidence="1">
        <name>FAD</name>
        <dbReference type="ChEBI" id="CHEBI:57692"/>
    </cofactor>
</comment>
<comment type="similarity">
    <text evidence="2">Belongs to the oxygen-dependent FAD-linked oxidoreductase family.</text>
</comment>
<reference evidence="7" key="1">
    <citation type="journal article" date="2023" name="Mol. Phylogenet. Evol.">
        <title>Genome-scale phylogeny and comparative genomics of the fungal order Sordariales.</title>
        <authorList>
            <person name="Hensen N."/>
            <person name="Bonometti L."/>
            <person name="Westerberg I."/>
            <person name="Brannstrom I.O."/>
            <person name="Guillou S."/>
            <person name="Cros-Aarteil S."/>
            <person name="Calhoun S."/>
            <person name="Haridas S."/>
            <person name="Kuo A."/>
            <person name="Mondo S."/>
            <person name="Pangilinan J."/>
            <person name="Riley R."/>
            <person name="LaButti K."/>
            <person name="Andreopoulos B."/>
            <person name="Lipzen A."/>
            <person name="Chen C."/>
            <person name="Yan M."/>
            <person name="Daum C."/>
            <person name="Ng V."/>
            <person name="Clum A."/>
            <person name="Steindorff A."/>
            <person name="Ohm R.A."/>
            <person name="Martin F."/>
            <person name="Silar P."/>
            <person name="Natvig D.O."/>
            <person name="Lalanne C."/>
            <person name="Gautier V."/>
            <person name="Ament-Velasquez S.L."/>
            <person name="Kruys A."/>
            <person name="Hutchinson M.I."/>
            <person name="Powell A.J."/>
            <person name="Barry K."/>
            <person name="Miller A.N."/>
            <person name="Grigoriev I.V."/>
            <person name="Debuchy R."/>
            <person name="Gladieux P."/>
            <person name="Hiltunen Thoren M."/>
            <person name="Johannesson H."/>
        </authorList>
    </citation>
    <scope>NUCLEOTIDE SEQUENCE</scope>
    <source>
        <strain evidence="7">SMH4131-1</strain>
    </source>
</reference>
<evidence type="ECO:0000256" key="5">
    <source>
        <dbReference type="ARBA" id="ARBA00023002"/>
    </source>
</evidence>
<evidence type="ECO:0000256" key="3">
    <source>
        <dbReference type="ARBA" id="ARBA00022630"/>
    </source>
</evidence>
<evidence type="ECO:0000256" key="2">
    <source>
        <dbReference type="ARBA" id="ARBA00005466"/>
    </source>
</evidence>
<dbReference type="Proteomes" id="UP001286456">
    <property type="component" value="Unassembled WGS sequence"/>
</dbReference>
<proteinExistence type="inferred from homology"/>
<dbReference type="PANTHER" id="PTHR42973:SF39">
    <property type="entry name" value="FAD-BINDING PCMH-TYPE DOMAIN-CONTAINING PROTEIN"/>
    <property type="match status" value="1"/>
</dbReference>
<dbReference type="PROSITE" id="PS00862">
    <property type="entry name" value="OX2_COVAL_FAD"/>
    <property type="match status" value="1"/>
</dbReference>
<feature type="domain" description="FAD-binding PCMH-type" evidence="6">
    <location>
        <begin position="38"/>
        <end position="213"/>
    </location>
</feature>
<evidence type="ECO:0000256" key="1">
    <source>
        <dbReference type="ARBA" id="ARBA00001974"/>
    </source>
</evidence>
<dbReference type="EMBL" id="JAUEPO010000002">
    <property type="protein sequence ID" value="KAK3333085.1"/>
    <property type="molecule type" value="Genomic_DNA"/>
</dbReference>
<evidence type="ECO:0000313" key="8">
    <source>
        <dbReference type="Proteomes" id="UP001286456"/>
    </source>
</evidence>
<sequence>MTTPSCILLRDSADPAAFDAAAFDAAVWGRVFNLRRDTTRVPFAVCQARTTADVVAAVELAKARGPGCRVSVRSGGHSWAVWSVRQDAVLIDLGGLDGGRIGFDDATGIVSCPPAITGQTLNGFLADKGRMFAGGHCPDVGLGGFLLQGGMGWNCKNWGWACESVEAVEAVTADGEVVRCSETEKADLFWAARGAGPGFPAIATRFYLRTHPLLQLFQSLYVFPLAEFKTVLQWEIDVAPTADEDTEMVCVSSYMDPSAEEPTILANFTTFKPSLAEAKLALSPLHASRPPGATVTVFCQPTSLAAQYAAQTAANPANHRYCSDNAYIRRDDPAAVPAILEPAFTTLPSRKSCALWFSMNPTSRRHNTGMPMALSMQSDHYFALYAVWEHESDDAANVAWVHDTLRAVERDAVGSYLGDADFRHRRTKYWSDECGAKVREVRRAWDPEGRVCGFLDQGDRRLKEVGNGKGAN</sequence>
<keyword evidence="8" id="KW-1185">Reference proteome</keyword>
<keyword evidence="4" id="KW-0274">FAD</keyword>
<evidence type="ECO:0000259" key="6">
    <source>
        <dbReference type="PROSITE" id="PS51387"/>
    </source>
</evidence>
<dbReference type="InterPro" id="IPR036318">
    <property type="entry name" value="FAD-bd_PCMH-like_sf"/>
</dbReference>
<protein>
    <submittedName>
        <fullName evidence="7">FAD binding domain protein</fullName>
    </submittedName>
</protein>
<dbReference type="GO" id="GO:0071949">
    <property type="term" value="F:FAD binding"/>
    <property type="evidence" value="ECO:0007669"/>
    <property type="project" value="InterPro"/>
</dbReference>
<evidence type="ECO:0000256" key="4">
    <source>
        <dbReference type="ARBA" id="ARBA00022827"/>
    </source>
</evidence>
<dbReference type="InterPro" id="IPR006093">
    <property type="entry name" value="Oxy_OxRdtase_FAD_BS"/>
</dbReference>
<dbReference type="GO" id="GO:0016491">
    <property type="term" value="F:oxidoreductase activity"/>
    <property type="evidence" value="ECO:0007669"/>
    <property type="project" value="UniProtKB-KW"/>
</dbReference>
<accession>A0AAE0IY70</accession>
<keyword evidence="5" id="KW-0560">Oxidoreductase</keyword>
<dbReference type="Gene3D" id="3.30.465.10">
    <property type="match status" value="1"/>
</dbReference>
<dbReference type="PANTHER" id="PTHR42973">
    <property type="entry name" value="BINDING OXIDOREDUCTASE, PUTATIVE (AFU_ORTHOLOGUE AFUA_1G17690)-RELATED"/>
    <property type="match status" value="1"/>
</dbReference>
<name>A0AAE0IY70_9PEZI</name>
<dbReference type="InterPro" id="IPR006094">
    <property type="entry name" value="Oxid_FAD_bind_N"/>
</dbReference>
<dbReference type="Gene3D" id="3.40.462.20">
    <property type="match status" value="1"/>
</dbReference>
<dbReference type="SUPFAM" id="SSF56176">
    <property type="entry name" value="FAD-binding/transporter-associated domain-like"/>
    <property type="match status" value="1"/>
</dbReference>